<dbReference type="SUPFAM" id="SSF103506">
    <property type="entry name" value="Mitochondrial carrier"/>
    <property type="match status" value="1"/>
</dbReference>
<comment type="subcellular location">
    <subcellularLocation>
        <location evidence="1">Membrane</location>
        <topology evidence="1">Multi-pass membrane protein</topology>
    </subcellularLocation>
</comment>
<dbReference type="InterPro" id="IPR042164">
    <property type="entry name" value="SLC25A44"/>
</dbReference>
<dbReference type="Pfam" id="PF00078">
    <property type="entry name" value="RVT_1"/>
    <property type="match status" value="1"/>
</dbReference>
<keyword evidence="6" id="KW-0813">Transport</keyword>
<proteinExistence type="evidence at transcript level"/>
<dbReference type="GO" id="GO:0015658">
    <property type="term" value="F:branched-chain amino acid transmembrane transporter activity"/>
    <property type="evidence" value="ECO:0007669"/>
    <property type="project" value="InterPro"/>
</dbReference>
<feature type="non-terminal residue" evidence="8">
    <location>
        <position position="1"/>
    </location>
</feature>
<dbReference type="PROSITE" id="PS50878">
    <property type="entry name" value="RT_POL"/>
    <property type="match status" value="1"/>
</dbReference>
<dbReference type="GO" id="GO:0005739">
    <property type="term" value="C:mitochondrion"/>
    <property type="evidence" value="ECO:0007669"/>
    <property type="project" value="InterPro"/>
</dbReference>
<organism evidence="8">
    <name type="scientific">Hydra vulgaris</name>
    <name type="common">Hydra</name>
    <name type="synonym">Hydra attenuata</name>
    <dbReference type="NCBI Taxonomy" id="6087"/>
    <lineage>
        <taxon>Eukaryota</taxon>
        <taxon>Metazoa</taxon>
        <taxon>Cnidaria</taxon>
        <taxon>Hydrozoa</taxon>
        <taxon>Hydroidolina</taxon>
        <taxon>Anthoathecata</taxon>
        <taxon>Aplanulata</taxon>
        <taxon>Hydridae</taxon>
        <taxon>Hydra</taxon>
    </lineage>
</organism>
<reference evidence="8" key="1">
    <citation type="journal article" date="2013" name="Genome Biol. Evol.">
        <title>Punctuated emergences of genetic and phenotypic innovations in eumetazoan, bilaterian, euteleostome, and hominidae ancestors.</title>
        <authorList>
            <person name="Wenger Y."/>
            <person name="Galliot B."/>
        </authorList>
    </citation>
    <scope>NUCLEOTIDE SEQUENCE</scope>
    <source>
        <tissue evidence="8">Whole animals</tissue>
    </source>
</reference>
<keyword evidence="3 5" id="KW-0812">Transmembrane</keyword>
<dbReference type="Pfam" id="PF00153">
    <property type="entry name" value="Mito_carr"/>
    <property type="match status" value="3"/>
</dbReference>
<dbReference type="InterPro" id="IPR023395">
    <property type="entry name" value="MCP_dom_sf"/>
</dbReference>
<feature type="repeat" description="Solcar" evidence="5">
    <location>
        <begin position="263"/>
        <end position="345"/>
    </location>
</feature>
<accession>T2M7N3</accession>
<sequence length="541" mass="61171">MSEIKNIVYSGVPQDSVLGPLLFLLYINDLPQCISSIAKLYADDTKIISVIKEHNDLTNMQNDIDLLTEWSNIWLMDFNINKCSVMHIGRKNINYNYTIKHDNQSFLLKTTTKELDLGVIVSSNMKWNHQVQVATSQAQRILCLIRKKFTYLNTEMVRQLYTSLVRPHLEFAAPVWSPSNKNNINDLEKIQRRATKLAPELKHLSYTERLTKLGLTTLETRRIRGDLIAFFNRCYSSLYYYITILLMTNQDVRHIEWEELDKRKYYVIGPIMMVGVRLIIFPPTLIKTRLQVQKQNSHYKGTLDAFRKIFKHEGIRGFYKGFSTNLITVASSQVYITTFEVVRSKLPNIGNTSKSLVAGVCASLAGQTITIPVDIISQKQMVTGQQADASANLKPKFKSGISVVKDIYSTSGLKGFYKGYVVSLLTYTPSSGLWWGSYYMFTQLFDKMTPVSTPHLAIQGISGISAGIVASTLTNPADTVRTRLQVEGGSSSIRSVIKRLYEEEGFRALHKGLTARLISSVPSSCVLAVSYELVKLFSLKS</sequence>
<evidence type="ECO:0000313" key="8">
    <source>
        <dbReference type="EMBL" id="CDG68061.1"/>
    </source>
</evidence>
<dbReference type="PROSITE" id="PS50920">
    <property type="entry name" value="SOLCAR"/>
    <property type="match status" value="3"/>
</dbReference>
<dbReference type="GO" id="GO:0009083">
    <property type="term" value="P:branched-chain amino acid catabolic process"/>
    <property type="evidence" value="ECO:0007669"/>
    <property type="project" value="InterPro"/>
</dbReference>
<comment type="similarity">
    <text evidence="2 6">Belongs to the mitochondrial carrier (TC 2.A.29) family.</text>
</comment>
<feature type="repeat" description="Solcar" evidence="5">
    <location>
        <begin position="454"/>
        <end position="537"/>
    </location>
</feature>
<dbReference type="GO" id="GO:0016020">
    <property type="term" value="C:membrane"/>
    <property type="evidence" value="ECO:0007669"/>
    <property type="project" value="UniProtKB-SubCell"/>
</dbReference>
<gene>
    <name evidence="8" type="primary">SLC25A44</name>
</gene>
<dbReference type="PANTHER" id="PTHR46314">
    <property type="entry name" value="SOLUTE CARRIER FAMILY 25 MEMBER 44"/>
    <property type="match status" value="1"/>
</dbReference>
<evidence type="ECO:0000256" key="5">
    <source>
        <dbReference type="PROSITE-ProRule" id="PRU00282"/>
    </source>
</evidence>
<evidence type="ECO:0000256" key="3">
    <source>
        <dbReference type="ARBA" id="ARBA00022692"/>
    </source>
</evidence>
<evidence type="ECO:0000256" key="1">
    <source>
        <dbReference type="ARBA" id="ARBA00004141"/>
    </source>
</evidence>
<keyword evidence="4 5" id="KW-0472">Membrane</keyword>
<dbReference type="InterPro" id="IPR018108">
    <property type="entry name" value="MCP_transmembrane"/>
</dbReference>
<dbReference type="AlphaFoldDB" id="T2M7N3"/>
<feature type="repeat" description="Solcar" evidence="5">
    <location>
        <begin position="353"/>
        <end position="444"/>
    </location>
</feature>
<protein>
    <submittedName>
        <fullName evidence="8">Solute carrier family 25 member 44</fullName>
    </submittedName>
</protein>
<evidence type="ECO:0000259" key="7">
    <source>
        <dbReference type="PROSITE" id="PS50878"/>
    </source>
</evidence>
<evidence type="ECO:0000256" key="6">
    <source>
        <dbReference type="RuleBase" id="RU000488"/>
    </source>
</evidence>
<dbReference type="InterPro" id="IPR000477">
    <property type="entry name" value="RT_dom"/>
</dbReference>
<feature type="domain" description="Reverse transcriptase" evidence="7">
    <location>
        <begin position="1"/>
        <end position="121"/>
    </location>
</feature>
<dbReference type="OrthoDB" id="426210at2759"/>
<dbReference type="EMBL" id="HAAD01001829">
    <property type="protein sequence ID" value="CDG68061.1"/>
    <property type="molecule type" value="mRNA"/>
</dbReference>
<dbReference type="PANTHER" id="PTHR46314:SF2">
    <property type="entry name" value="SOLUTE CARRIER FAMILY 25 MEMBER 44"/>
    <property type="match status" value="1"/>
</dbReference>
<dbReference type="Gene3D" id="1.50.40.10">
    <property type="entry name" value="Mitochondrial carrier domain"/>
    <property type="match status" value="1"/>
</dbReference>
<name>T2M7N3_HYDVU</name>
<evidence type="ECO:0000256" key="4">
    <source>
        <dbReference type="ARBA" id="ARBA00023136"/>
    </source>
</evidence>
<evidence type="ECO:0000256" key="2">
    <source>
        <dbReference type="ARBA" id="ARBA00006375"/>
    </source>
</evidence>